<feature type="compositionally biased region" description="Basic and acidic residues" evidence="3">
    <location>
        <begin position="325"/>
        <end position="356"/>
    </location>
</feature>
<feature type="compositionally biased region" description="Low complexity" evidence="3">
    <location>
        <begin position="1"/>
        <end position="18"/>
    </location>
</feature>
<feature type="region of interest" description="Disordered" evidence="3">
    <location>
        <begin position="901"/>
        <end position="932"/>
    </location>
</feature>
<evidence type="ECO:0000259" key="4">
    <source>
        <dbReference type="PROSITE" id="PS50961"/>
    </source>
</evidence>
<feature type="compositionally biased region" description="Basic and acidic residues" evidence="3">
    <location>
        <begin position="169"/>
        <end position="190"/>
    </location>
</feature>
<feature type="compositionally biased region" description="Basic and acidic residues" evidence="3">
    <location>
        <begin position="243"/>
        <end position="258"/>
    </location>
</feature>
<dbReference type="EMBL" id="CP017826">
    <property type="protein sequence ID" value="APA14882.1"/>
    <property type="molecule type" value="Genomic_DNA"/>
</dbReference>
<feature type="compositionally biased region" description="Low complexity" evidence="3">
    <location>
        <begin position="27"/>
        <end position="43"/>
    </location>
</feature>
<dbReference type="RefSeq" id="XP_001584674.1">
    <property type="nucleotide sequence ID" value="XM_001584624.1"/>
</dbReference>
<dbReference type="OrthoDB" id="340227at2759"/>
<dbReference type="SMART" id="SM00684">
    <property type="entry name" value="DM15"/>
    <property type="match status" value="2"/>
</dbReference>
<feature type="region of interest" description="Disordered" evidence="3">
    <location>
        <begin position="860"/>
        <end position="888"/>
    </location>
</feature>
<dbReference type="KEGG" id="ssl:SS1G_14443"/>
<dbReference type="PROSITE" id="PS50961">
    <property type="entry name" value="HTH_LA"/>
    <property type="match status" value="1"/>
</dbReference>
<organism evidence="5 6">
    <name type="scientific">Sclerotinia sclerotiorum (strain ATCC 18683 / 1980 / Ss-1)</name>
    <name type="common">White mold</name>
    <name type="synonym">Whetzelinia sclerotiorum</name>
    <dbReference type="NCBI Taxonomy" id="665079"/>
    <lineage>
        <taxon>Eukaryota</taxon>
        <taxon>Fungi</taxon>
        <taxon>Dikarya</taxon>
        <taxon>Ascomycota</taxon>
        <taxon>Pezizomycotina</taxon>
        <taxon>Leotiomycetes</taxon>
        <taxon>Helotiales</taxon>
        <taxon>Sclerotiniaceae</taxon>
        <taxon>Sclerotinia</taxon>
    </lineage>
</organism>
<feature type="compositionally biased region" description="Basic and acidic residues" evidence="3">
    <location>
        <begin position="520"/>
        <end position="535"/>
    </location>
</feature>
<evidence type="ECO:0000313" key="6">
    <source>
        <dbReference type="Proteomes" id="UP000177798"/>
    </source>
</evidence>
<dbReference type="InterPro" id="IPR006630">
    <property type="entry name" value="La_HTH"/>
</dbReference>
<dbReference type="GO" id="GO:0005737">
    <property type="term" value="C:cytoplasm"/>
    <property type="evidence" value="ECO:0007669"/>
    <property type="project" value="UniProtKB-ARBA"/>
</dbReference>
<evidence type="ECO:0000256" key="3">
    <source>
        <dbReference type="SAM" id="MobiDB-lite"/>
    </source>
</evidence>
<dbReference type="InterPro" id="IPR045180">
    <property type="entry name" value="La_dom_prot"/>
</dbReference>
<feature type="compositionally biased region" description="Basic and acidic residues" evidence="3">
    <location>
        <begin position="273"/>
        <end position="287"/>
    </location>
</feature>
<name>A0A1D9QJ88_SCLS1</name>
<evidence type="ECO:0000256" key="1">
    <source>
        <dbReference type="ARBA" id="ARBA00022884"/>
    </source>
</evidence>
<dbReference type="GO" id="GO:0048255">
    <property type="term" value="P:mRNA stabilization"/>
    <property type="evidence" value="ECO:0007669"/>
    <property type="project" value="InterPro"/>
</dbReference>
<dbReference type="Proteomes" id="UP000177798">
    <property type="component" value="Chromosome 13"/>
</dbReference>
<dbReference type="Pfam" id="PF21071">
    <property type="entry name" value="LARP1_HEAT"/>
    <property type="match status" value="1"/>
</dbReference>
<gene>
    <name evidence="5" type="ORF">sscle_13g096520</name>
</gene>
<feature type="domain" description="HTH La-type RNA-binding" evidence="4">
    <location>
        <begin position="644"/>
        <end position="733"/>
    </location>
</feature>
<feature type="region of interest" description="Disordered" evidence="3">
    <location>
        <begin position="741"/>
        <end position="780"/>
    </location>
</feature>
<feature type="region of interest" description="Disordered" evidence="3">
    <location>
        <begin position="1"/>
        <end position="603"/>
    </location>
</feature>
<dbReference type="InterPro" id="IPR036390">
    <property type="entry name" value="WH_DNA-bd_sf"/>
</dbReference>
<dbReference type="Gene3D" id="1.10.10.10">
    <property type="entry name" value="Winged helix-like DNA-binding domain superfamily/Winged helix DNA-binding domain"/>
    <property type="match status" value="1"/>
</dbReference>
<feature type="compositionally biased region" description="Polar residues" evidence="3">
    <location>
        <begin position="44"/>
        <end position="63"/>
    </location>
</feature>
<feature type="compositionally biased region" description="Polar residues" evidence="3">
    <location>
        <begin position="465"/>
        <end position="480"/>
    </location>
</feature>
<keyword evidence="1 2" id="KW-0694">RNA-binding</keyword>
<feature type="compositionally biased region" description="Low complexity" evidence="3">
    <location>
        <begin position="423"/>
        <end position="434"/>
    </location>
</feature>
<dbReference type="Pfam" id="PF05383">
    <property type="entry name" value="La"/>
    <property type="match status" value="1"/>
</dbReference>
<dbReference type="SUPFAM" id="SSF46785">
    <property type="entry name" value="Winged helix' DNA-binding domain"/>
    <property type="match status" value="1"/>
</dbReference>
<dbReference type="GO" id="GO:0000339">
    <property type="term" value="F:RNA cap binding"/>
    <property type="evidence" value="ECO:0007669"/>
    <property type="project" value="InterPro"/>
</dbReference>
<proteinExistence type="predicted"/>
<evidence type="ECO:0000313" key="5">
    <source>
        <dbReference type="EMBL" id="APA14882.1"/>
    </source>
</evidence>
<dbReference type="VEuPathDB" id="FungiDB:sscle_13g096520"/>
<feature type="compositionally biased region" description="Polar residues" evidence="3">
    <location>
        <begin position="581"/>
        <end position="602"/>
    </location>
</feature>
<dbReference type="PANTHER" id="PTHR22792">
    <property type="entry name" value="LUPUS LA PROTEIN-RELATED"/>
    <property type="match status" value="1"/>
</dbReference>
<dbReference type="AlphaFoldDB" id="A0A1D9QJ88"/>
<accession>A0A1D9QJ88</accession>
<feature type="compositionally biased region" description="Polar residues" evidence="3">
    <location>
        <begin position="216"/>
        <end position="240"/>
    </location>
</feature>
<feature type="compositionally biased region" description="Polar residues" evidence="3">
    <location>
        <begin position="97"/>
        <end position="118"/>
    </location>
</feature>
<sequence length="1094" mass="119638">MASATPKSESTSTPPTFSYAMAAKGRATSTANSAMQSSQASASGVSTPAKESNSVSNTPSASVTGAAGSENGDRNINGATEALGKSDPLGVGLNTDAKLTSQVSTGSISDSPNVNAAPSATIPKEEELALNGTADASEQGWERAGRNREDKPSMEASEGRKPKKSKKQKKDDKEAEKEKEKEKEKDEVKVPDVPLVPAPPPAVNFWEQRKEAQAAKTKSSPSIPQTASAFGEISTSNSTAKGFDPRRKGKSSVEDEKPPQVGKDNALNKGQKKGLDGLIKGKEDPNKRPARGSRAGEEKDKSASGPLPPPVEDSMAWPTPETALEEEKRKIQEEDKVKKDEKEENPSNKPRTKEKWVPVPYTPSVTFNTPLPVRGGRGRGGARVGREGGRTSHVANGVTGEKLIGGAAKPAESGEIAEKRGVRSSSLPPNSSRRPANEEDASRDPRKHMTTSNAEKAKAGASKNEPVSPTDTGRTPIATQTDKDSQTAQKGHGVSEGQFPTKSGFGDRRNDGSGSSDFKNGSKDQRAEGRAERGRGGYRGRGTHNAFPNGQHVFANGHNTIPPYQGRQNSTPYSPPPQGPFSHQYSQAPPRTRGSSRSQSIPNVAVYPRGGYANGNQQMAPLQTMYDYVPMQAMSALPYTSFTDSQSVTLLSMVKMQLEYYFSIDNLCKDVYLRKHMDSQGFVFLHFVAEFKRIQSLTRDIDMLRYACQQSTEIEIVKGEDGVDRIRRRDGWDQWVMPSEEREESMKHNDGPATLIRDNHGPPSHMGQIMMPGQEMGSPAFSSGGHDFMRFGNGADQAPLANGNGNHYHEDTPLSAAVPNFTPGLLPLNGNTVPSPDPLASETTFTDEQVENLNLVFSQASRKTSDQKPVKHPYHHSSSRTFSNGSIDGRSINEELYEERQGRPLVNGSHLQESSTEDDRRTLSPHSSYSNAPTVMWVKDQRRQAAISESNTTEKYTTFRERAIRVRETTQPGETHTDMKLLYEFWAHFLCRNFNPGMYYEFRRLALEDNNNNASTGMEQLILYYDETLNNKKKTINEVLAGHYVDVVKGDDSPTQRSAFSKLRTSLRNGALDLKSRKKIDNLLDAHLKALLEQ</sequence>
<feature type="compositionally biased region" description="Basic and acidic residues" evidence="3">
    <location>
        <begin position="140"/>
        <end position="160"/>
    </location>
</feature>
<protein>
    <recommendedName>
        <fullName evidence="4">HTH La-type RNA-binding domain-containing protein</fullName>
    </recommendedName>
</protein>
<feature type="compositionally biased region" description="Basic and acidic residues" evidence="3">
    <location>
        <begin position="435"/>
        <end position="444"/>
    </location>
</feature>
<dbReference type="OMA" id="WPTPQVA"/>
<dbReference type="SMART" id="SM00715">
    <property type="entry name" value="LA"/>
    <property type="match status" value="1"/>
</dbReference>
<dbReference type="InterPro" id="IPR006607">
    <property type="entry name" value="DM15"/>
</dbReference>
<reference evidence="6" key="1">
    <citation type="journal article" date="2017" name="Genome Biol. Evol.">
        <title>The complete genome sequence of the phytopathogenic fungus Sclerotinia sclerotiorum reveals insights into the genome architecture of broad host range pathogens.</title>
        <authorList>
            <person name="Derbyshire M."/>
            <person name="Denton-Giles M."/>
            <person name="Hegedus D."/>
            <person name="Seifbarghy S."/>
            <person name="Rollins J."/>
            <person name="van Kan J."/>
            <person name="Seidl M.F."/>
            <person name="Faino L."/>
            <person name="Mbengue M."/>
            <person name="Navaud O."/>
            <person name="Raffaele S."/>
            <person name="Hammond-Kosack K."/>
            <person name="Heard S."/>
            <person name="Oliver R."/>
        </authorList>
    </citation>
    <scope>NUCLEOTIDE SEQUENCE [LARGE SCALE GENOMIC DNA]</scope>
    <source>
        <strain evidence="6">ATCC 18683 / 1980 / Ss-1</strain>
    </source>
</reference>
<dbReference type="CDD" id="cd07323">
    <property type="entry name" value="LAM"/>
    <property type="match status" value="1"/>
</dbReference>
<dbReference type="PANTHER" id="PTHR22792:SF132">
    <property type="entry name" value="LA-RELATED PROTEIN 1"/>
    <property type="match status" value="1"/>
</dbReference>
<dbReference type="InterPro" id="IPR036388">
    <property type="entry name" value="WH-like_DNA-bd_sf"/>
</dbReference>
<evidence type="ECO:0000256" key="2">
    <source>
        <dbReference type="PROSITE-ProRule" id="PRU00332"/>
    </source>
</evidence>